<dbReference type="GO" id="GO:1902977">
    <property type="term" value="P:mitotic DNA replication preinitiation complex assembly"/>
    <property type="evidence" value="ECO:0007669"/>
    <property type="project" value="TreeGrafter"/>
</dbReference>
<evidence type="ECO:0000256" key="3">
    <source>
        <dbReference type="ARBA" id="ARBA00022705"/>
    </source>
</evidence>
<evidence type="ECO:0000256" key="1">
    <source>
        <dbReference type="ARBA" id="ARBA00004123"/>
    </source>
</evidence>
<dbReference type="EMBL" id="GG738860">
    <property type="protein sequence ID" value="EFC46076.1"/>
    <property type="molecule type" value="Genomic_DNA"/>
</dbReference>
<keyword evidence="8" id="KW-1185">Reference proteome</keyword>
<dbReference type="InterPro" id="IPR003874">
    <property type="entry name" value="CDC45"/>
</dbReference>
<proteinExistence type="inferred from homology"/>
<gene>
    <name evidence="7" type="ORF">NAEGRDRAFT_47967</name>
</gene>
<dbReference type="VEuPathDB" id="AmoebaDB:NAEGRDRAFT_47967"/>
<dbReference type="eggNOG" id="KOG2475">
    <property type="taxonomic scope" value="Eukaryota"/>
</dbReference>
<feature type="region of interest" description="Disordered" evidence="6">
    <location>
        <begin position="214"/>
        <end position="248"/>
    </location>
</feature>
<dbReference type="RefSeq" id="XP_002678820.1">
    <property type="nucleotide sequence ID" value="XM_002678774.1"/>
</dbReference>
<dbReference type="GO" id="GO:0003688">
    <property type="term" value="F:DNA replication origin binding"/>
    <property type="evidence" value="ECO:0007669"/>
    <property type="project" value="TreeGrafter"/>
</dbReference>
<dbReference type="Proteomes" id="UP000006671">
    <property type="component" value="Unassembled WGS sequence"/>
</dbReference>
<comment type="similarity">
    <text evidence="2">Belongs to the CDC45 family.</text>
</comment>
<keyword evidence="3" id="KW-0235">DNA replication</keyword>
<sequence>MSNLFSDENSQQFSSFISTFQGIRDVISEIPVRDTIFLVASLDVDALASFHILSCIYQSDRFFGNYAAVLVNNHDEITQNIESNSDKTIFFLLNCGGQYRDFHKFQDKHFFVLDSYRPFYLCNVFTTLQQVKNVHLLVDKDEDKQSRYHFVKKSFVDEIIKANDGGFSSSSTFDEQARLVVEKITNNPDEALNEDYFEDDDDDLRNDKEMQDFIVHDEDENEVGSNIGSDDEEGDDDDDRMASDNDSVLSDLDDNYFASTSEERVILYNNSDGFNKPSAFLLYTFLDQQTVSISMRWAAILSLTYHYLFDRFTDNEYPDYYFKLSSDNTYKSNEKSFDGISIPLDADYIKNNYFDLNIELMRHWSIFDACLNSTLVSRAFNTWQNTGIEAMKLFISDLGLTLQDVTSNWLSLPVQTRETFLKSVKEKKNQYNLSSIVFNSFERVYEQSFSLTASDHVFALLGMMQIVPQQKLLTTISNSIINAKQNKLLIEQGITKAKQMRQSMNDIFKSVMENKSYTHTREFVAIDLTNISLEHFNFAFSSQVDQSNLLANQTELTDSSPISPVAFYQLTQHFMKLVKYNKFFGRVHVILIKQQESKVYICGLNQNPQKIRTFNRAFEFACRTYNEPTNYSIFGSQVKVINKSKRSDIISVLLGSLVQTNKKFTASKISNLMDEAEEGGGEEEEEEEEEFNEEEMQDE</sequence>
<dbReference type="PANTHER" id="PTHR10507">
    <property type="entry name" value="CDC45-RELATED PROTEIN"/>
    <property type="match status" value="1"/>
</dbReference>
<dbReference type="STRING" id="5762.D2VAH8"/>
<evidence type="ECO:0000256" key="4">
    <source>
        <dbReference type="ARBA" id="ARBA00023242"/>
    </source>
</evidence>
<dbReference type="GO" id="GO:0003697">
    <property type="term" value="F:single-stranded DNA binding"/>
    <property type="evidence" value="ECO:0007669"/>
    <property type="project" value="TreeGrafter"/>
</dbReference>
<dbReference type="GO" id="GO:0000727">
    <property type="term" value="P:double-strand break repair via break-induced replication"/>
    <property type="evidence" value="ECO:0007669"/>
    <property type="project" value="TreeGrafter"/>
</dbReference>
<feature type="region of interest" description="Disordered" evidence="6">
    <location>
        <begin position="669"/>
        <end position="699"/>
    </location>
</feature>
<evidence type="ECO:0000313" key="8">
    <source>
        <dbReference type="Proteomes" id="UP000006671"/>
    </source>
</evidence>
<feature type="compositionally biased region" description="Acidic residues" evidence="6">
    <location>
        <begin position="229"/>
        <end position="239"/>
    </location>
</feature>
<dbReference type="GO" id="GO:0003682">
    <property type="term" value="F:chromatin binding"/>
    <property type="evidence" value="ECO:0007669"/>
    <property type="project" value="TreeGrafter"/>
</dbReference>
<name>D2VAH8_NAEGR</name>
<dbReference type="AlphaFoldDB" id="D2VAH8"/>
<keyword evidence="5" id="KW-0131">Cell cycle</keyword>
<feature type="compositionally biased region" description="Acidic residues" evidence="6">
    <location>
        <begin position="674"/>
        <end position="699"/>
    </location>
</feature>
<comment type="subcellular location">
    <subcellularLocation>
        <location evidence="1">Nucleus</location>
    </subcellularLocation>
</comment>
<dbReference type="OrthoDB" id="10258882at2759"/>
<reference evidence="7 8" key="1">
    <citation type="journal article" date="2010" name="Cell">
        <title>The genome of Naegleria gruberi illuminates early eukaryotic versatility.</title>
        <authorList>
            <person name="Fritz-Laylin L.K."/>
            <person name="Prochnik S.E."/>
            <person name="Ginger M.L."/>
            <person name="Dacks J.B."/>
            <person name="Carpenter M.L."/>
            <person name="Field M.C."/>
            <person name="Kuo A."/>
            <person name="Paredez A."/>
            <person name="Chapman J."/>
            <person name="Pham J."/>
            <person name="Shu S."/>
            <person name="Neupane R."/>
            <person name="Cipriano M."/>
            <person name="Mancuso J."/>
            <person name="Tu H."/>
            <person name="Salamov A."/>
            <person name="Lindquist E."/>
            <person name="Shapiro H."/>
            <person name="Lucas S."/>
            <person name="Grigoriev I.V."/>
            <person name="Cande W.Z."/>
            <person name="Fulton C."/>
            <person name="Rokhsar D.S."/>
            <person name="Dawson S.C."/>
        </authorList>
    </citation>
    <scope>NUCLEOTIDE SEQUENCE [LARGE SCALE GENOMIC DNA]</scope>
    <source>
        <strain evidence="7 8">NEG-M</strain>
    </source>
</reference>
<evidence type="ECO:0000256" key="6">
    <source>
        <dbReference type="SAM" id="MobiDB-lite"/>
    </source>
</evidence>
<dbReference type="InParanoid" id="D2VAH8"/>
<dbReference type="OMA" id="YTHTREF"/>
<keyword evidence="4" id="KW-0539">Nucleus</keyword>
<dbReference type="Pfam" id="PF02724">
    <property type="entry name" value="CDC45"/>
    <property type="match status" value="1"/>
</dbReference>
<dbReference type="KEGG" id="ngr:NAEGRDRAFT_47967"/>
<organism evidence="8">
    <name type="scientific">Naegleria gruberi</name>
    <name type="common">Amoeba</name>
    <dbReference type="NCBI Taxonomy" id="5762"/>
    <lineage>
        <taxon>Eukaryota</taxon>
        <taxon>Discoba</taxon>
        <taxon>Heterolobosea</taxon>
        <taxon>Tetramitia</taxon>
        <taxon>Eutetramitia</taxon>
        <taxon>Vahlkampfiidae</taxon>
        <taxon>Naegleria</taxon>
    </lineage>
</organism>
<protein>
    <submittedName>
        <fullName evidence="7">Predicted protein</fullName>
    </submittedName>
</protein>
<dbReference type="GO" id="GO:0006270">
    <property type="term" value="P:DNA replication initiation"/>
    <property type="evidence" value="ECO:0007669"/>
    <property type="project" value="InterPro"/>
</dbReference>
<accession>D2VAH8</accession>
<dbReference type="PANTHER" id="PTHR10507:SF0">
    <property type="entry name" value="CELL DIVISION CONTROL PROTEIN 45 HOMOLOG"/>
    <property type="match status" value="1"/>
</dbReference>
<evidence type="ECO:0000313" key="7">
    <source>
        <dbReference type="EMBL" id="EFC46076.1"/>
    </source>
</evidence>
<evidence type="ECO:0000256" key="2">
    <source>
        <dbReference type="ARBA" id="ARBA00010727"/>
    </source>
</evidence>
<dbReference type="GeneID" id="8848534"/>
<dbReference type="FunCoup" id="D2VAH8">
    <property type="interactions" value="269"/>
</dbReference>
<dbReference type="GO" id="GO:0031261">
    <property type="term" value="C:DNA replication preinitiation complex"/>
    <property type="evidence" value="ECO:0007669"/>
    <property type="project" value="TreeGrafter"/>
</dbReference>
<evidence type="ECO:0000256" key="5">
    <source>
        <dbReference type="ARBA" id="ARBA00023306"/>
    </source>
</evidence>